<dbReference type="InterPro" id="IPR029047">
    <property type="entry name" value="HSP70_peptide-bd_sf"/>
</dbReference>
<dbReference type="InterPro" id="IPR029048">
    <property type="entry name" value="HSP70_C_sf"/>
</dbReference>
<evidence type="ECO:0008006" key="8">
    <source>
        <dbReference type="Google" id="ProtNLM"/>
    </source>
</evidence>
<evidence type="ECO:0000256" key="5">
    <source>
        <dbReference type="SAM" id="Coils"/>
    </source>
</evidence>
<organism evidence="6 7">
    <name type="scientific">Cuscuta campestris</name>
    <dbReference type="NCBI Taxonomy" id="132261"/>
    <lineage>
        <taxon>Eukaryota</taxon>
        <taxon>Viridiplantae</taxon>
        <taxon>Streptophyta</taxon>
        <taxon>Embryophyta</taxon>
        <taxon>Tracheophyta</taxon>
        <taxon>Spermatophyta</taxon>
        <taxon>Magnoliopsida</taxon>
        <taxon>eudicotyledons</taxon>
        <taxon>Gunneridae</taxon>
        <taxon>Pentapetalae</taxon>
        <taxon>asterids</taxon>
        <taxon>lamiids</taxon>
        <taxon>Solanales</taxon>
        <taxon>Convolvulaceae</taxon>
        <taxon>Cuscuteae</taxon>
        <taxon>Cuscuta</taxon>
        <taxon>Cuscuta subgen. Grammica</taxon>
        <taxon>Cuscuta sect. Cleistogrammica</taxon>
    </lineage>
</organism>
<dbReference type="SUPFAM" id="SSF100934">
    <property type="entry name" value="Heat shock protein 70kD (HSP70), C-terminal subdomain"/>
    <property type="match status" value="1"/>
</dbReference>
<dbReference type="PRINTS" id="PR00301">
    <property type="entry name" value="HEATSHOCK70"/>
</dbReference>
<evidence type="ECO:0000313" key="6">
    <source>
        <dbReference type="EMBL" id="VFQ89032.1"/>
    </source>
</evidence>
<dbReference type="OrthoDB" id="2401965at2759"/>
<keyword evidence="2 4" id="KW-0547">Nucleotide-binding</keyword>
<feature type="coiled-coil region" evidence="5">
    <location>
        <begin position="393"/>
        <end position="423"/>
    </location>
</feature>
<keyword evidence="3 4" id="KW-0067">ATP-binding</keyword>
<dbReference type="Proteomes" id="UP000595140">
    <property type="component" value="Unassembled WGS sequence"/>
</dbReference>
<keyword evidence="5" id="KW-0175">Coiled coil</keyword>
<dbReference type="AlphaFoldDB" id="A0A484MJR6"/>
<comment type="similarity">
    <text evidence="1 4">Belongs to the heat shock protein 70 family.</text>
</comment>
<protein>
    <recommendedName>
        <fullName evidence="8">Heat shock protein 70</fullName>
    </recommendedName>
</protein>
<evidence type="ECO:0000256" key="4">
    <source>
        <dbReference type="RuleBase" id="RU003322"/>
    </source>
</evidence>
<dbReference type="Gene3D" id="1.20.1270.10">
    <property type="match status" value="1"/>
</dbReference>
<evidence type="ECO:0000256" key="3">
    <source>
        <dbReference type="ARBA" id="ARBA00022840"/>
    </source>
</evidence>
<dbReference type="GO" id="GO:0140662">
    <property type="term" value="F:ATP-dependent protein folding chaperone"/>
    <property type="evidence" value="ECO:0007669"/>
    <property type="project" value="InterPro"/>
</dbReference>
<evidence type="ECO:0000313" key="7">
    <source>
        <dbReference type="Proteomes" id="UP000595140"/>
    </source>
</evidence>
<dbReference type="SUPFAM" id="SSF100920">
    <property type="entry name" value="Heat shock protein 70kD (HSP70), peptide-binding domain"/>
    <property type="match status" value="1"/>
</dbReference>
<dbReference type="InterPro" id="IPR018181">
    <property type="entry name" value="Heat_shock_70_CS"/>
</dbReference>
<keyword evidence="7" id="KW-1185">Reference proteome</keyword>
<gene>
    <name evidence="6" type="ORF">CCAM_LOCUS30808</name>
</gene>
<dbReference type="InterPro" id="IPR043129">
    <property type="entry name" value="ATPase_NBD"/>
</dbReference>
<dbReference type="Pfam" id="PF00012">
    <property type="entry name" value="HSP70"/>
    <property type="match status" value="2"/>
</dbReference>
<evidence type="ECO:0000256" key="2">
    <source>
        <dbReference type="ARBA" id="ARBA00022741"/>
    </source>
</evidence>
<accession>A0A484MJR6</accession>
<dbReference type="Gene3D" id="3.30.420.40">
    <property type="match status" value="2"/>
</dbReference>
<dbReference type="GO" id="GO:0005524">
    <property type="term" value="F:ATP binding"/>
    <property type="evidence" value="ECO:0007669"/>
    <property type="project" value="UniProtKB-KW"/>
</dbReference>
<dbReference type="InterPro" id="IPR013126">
    <property type="entry name" value="Hsp_70_fam"/>
</dbReference>
<reference evidence="6 7" key="1">
    <citation type="submission" date="2018-04" db="EMBL/GenBank/DDBJ databases">
        <authorList>
            <person name="Vogel A."/>
        </authorList>
    </citation>
    <scope>NUCLEOTIDE SEQUENCE [LARGE SCALE GENOMIC DNA]</scope>
</reference>
<dbReference type="FunFam" id="3.30.420.40:FF:000172">
    <property type="entry name" value="Heat shock 70 kDa protein"/>
    <property type="match status" value="1"/>
</dbReference>
<dbReference type="FunFam" id="3.30.420.40:FF:000545">
    <property type="entry name" value="Endoplasmic reticulum chaperone BiP"/>
    <property type="match status" value="1"/>
</dbReference>
<dbReference type="PROSITE" id="PS01036">
    <property type="entry name" value="HSP70_3"/>
    <property type="match status" value="1"/>
</dbReference>
<dbReference type="Gene3D" id="2.60.34.10">
    <property type="entry name" value="Substrate Binding Domain Of DNAk, Chain A, domain 1"/>
    <property type="match status" value="1"/>
</dbReference>
<name>A0A484MJR6_9ASTE</name>
<dbReference type="FunFam" id="3.30.30.30:FF:000001">
    <property type="entry name" value="heat shock 70 kDa protein-like"/>
    <property type="match status" value="1"/>
</dbReference>
<dbReference type="PROSITE" id="PS00329">
    <property type="entry name" value="HSP70_2"/>
    <property type="match status" value="1"/>
</dbReference>
<dbReference type="EMBL" id="OOIL02003702">
    <property type="protein sequence ID" value="VFQ89032.1"/>
    <property type="molecule type" value="Genomic_DNA"/>
</dbReference>
<sequence>MADVKRLIGRKFSDVTVQNDMKLWPFKVTARPGDNKPMIVVTFKGKEKQFAAEEISSMILQKMKSVAEAYLGKQVKNAVITVPAYFCDGQRQATKDAGFIAGLNVLRIINEPTAAAIAYGLDKKGSGSGDSASKNILVFDLGGGTFDVSIVRMEKDVFEVKAVNGNTHLGGGDFNNRMVSITRARFEKLNMDLFEDCMELVENCLKDAKMEKSHIHDIVLVGGSTRIPKVEELLQKLFHGKKLYKSINPDEAVACGASFHAASLTGACLGAKKDVVLVDVAPLSLGIGCYSGAMSVVIPRNTPIPTKMTRHNYKNVYDNQTATLFPVYEGEMPIAIYNYFLGEFTLRNIPPAPRDVPKFDVDFEIDANGILTVSAQLVGSNNKEQITITNHSARLSKAEIDRMVKEAEEYKAQEEELKKSSAAKNALESYIHYAGGTLGCHGNRVEMKDRSALRDAIEKTVHWLEWNYLLCDALKFEEKRKELAAICEPVITKMMQPGQGSCCKFAKAEIIEIEDD</sequence>
<dbReference type="PANTHER" id="PTHR19375">
    <property type="entry name" value="HEAT SHOCK PROTEIN 70KDA"/>
    <property type="match status" value="1"/>
</dbReference>
<dbReference type="SUPFAM" id="SSF53067">
    <property type="entry name" value="Actin-like ATPase domain"/>
    <property type="match status" value="2"/>
</dbReference>
<proteinExistence type="inferred from homology"/>
<evidence type="ECO:0000256" key="1">
    <source>
        <dbReference type="ARBA" id="ARBA00007381"/>
    </source>
</evidence>
<dbReference type="FunFam" id="2.60.34.10:FF:000012">
    <property type="entry name" value="Heat shock 70 kDa protein"/>
    <property type="match status" value="1"/>
</dbReference>